<feature type="compositionally biased region" description="Polar residues" evidence="1">
    <location>
        <begin position="91"/>
        <end position="100"/>
    </location>
</feature>
<dbReference type="EMBL" id="JABANN010000229">
    <property type="protein sequence ID" value="KAF4665533.1"/>
    <property type="molecule type" value="Genomic_DNA"/>
</dbReference>
<name>A0A7J6LFK0_PEROL</name>
<gene>
    <name evidence="3" type="ORF">FOL46_003590</name>
    <name evidence="2" type="ORF">FOZ61_005991</name>
</gene>
<evidence type="ECO:0000313" key="4">
    <source>
        <dbReference type="Proteomes" id="UP000570595"/>
    </source>
</evidence>
<sequence>MFTHSFRPPPRTGVSSGGMGSPWKPMARAVYMHSPALPIDARKTLNAAETRPHEILGYDIPFIMALPQHQQFATISSAEGIGTSGRPPLPQSHQQPQGSLSARGPRSSLPGVPRVSLVVDPYQALTTEGMLTSRTSIFASTPATPVLARSLPNSTAQSHQAPFLSPSGLDYRVALPTPRAVSAAFNPSSSSA</sequence>
<evidence type="ECO:0000313" key="5">
    <source>
        <dbReference type="Proteomes" id="UP000572268"/>
    </source>
</evidence>
<accession>A0A7J6LFK0</accession>
<organism evidence="2 4">
    <name type="scientific">Perkinsus olseni</name>
    <name type="common">Perkinsus atlanticus</name>
    <dbReference type="NCBI Taxonomy" id="32597"/>
    <lineage>
        <taxon>Eukaryota</taxon>
        <taxon>Sar</taxon>
        <taxon>Alveolata</taxon>
        <taxon>Perkinsozoa</taxon>
        <taxon>Perkinsea</taxon>
        <taxon>Perkinsida</taxon>
        <taxon>Perkinsidae</taxon>
        <taxon>Perkinsus</taxon>
    </lineage>
</organism>
<evidence type="ECO:0000313" key="2">
    <source>
        <dbReference type="EMBL" id="KAF4657926.1"/>
    </source>
</evidence>
<evidence type="ECO:0000256" key="1">
    <source>
        <dbReference type="SAM" id="MobiDB-lite"/>
    </source>
</evidence>
<dbReference type="Proteomes" id="UP000570595">
    <property type="component" value="Unassembled WGS sequence"/>
</dbReference>
<dbReference type="EMBL" id="JABAHT010000331">
    <property type="protein sequence ID" value="KAF4657926.1"/>
    <property type="molecule type" value="Genomic_DNA"/>
</dbReference>
<dbReference type="Proteomes" id="UP000572268">
    <property type="component" value="Unassembled WGS sequence"/>
</dbReference>
<dbReference type="AlphaFoldDB" id="A0A7J6LFK0"/>
<dbReference type="OrthoDB" id="415131at2759"/>
<proteinExistence type="predicted"/>
<evidence type="ECO:0000313" key="3">
    <source>
        <dbReference type="EMBL" id="KAF4665533.1"/>
    </source>
</evidence>
<feature type="region of interest" description="Disordered" evidence="1">
    <location>
        <begin position="1"/>
        <end position="21"/>
    </location>
</feature>
<reference evidence="4 5" key="1">
    <citation type="submission" date="2020-04" db="EMBL/GenBank/DDBJ databases">
        <title>Perkinsus olseni comparative genomics.</title>
        <authorList>
            <person name="Bogema D.R."/>
        </authorList>
    </citation>
    <scope>NUCLEOTIDE SEQUENCE [LARGE SCALE GENOMIC DNA]</scope>
    <source>
        <strain evidence="2">ATCC PRA-179</strain>
        <strain evidence="3">ATCC PRA-31</strain>
    </source>
</reference>
<protein>
    <submittedName>
        <fullName evidence="2">Uncharacterized protein</fullName>
    </submittedName>
</protein>
<comment type="caution">
    <text evidence="2">The sequence shown here is derived from an EMBL/GenBank/DDBJ whole genome shotgun (WGS) entry which is preliminary data.</text>
</comment>
<feature type="region of interest" description="Disordered" evidence="1">
    <location>
        <begin position="79"/>
        <end position="112"/>
    </location>
</feature>